<dbReference type="PANTHER" id="PTHR38471">
    <property type="entry name" value="FOUR HELIX BUNDLE PROTEIN"/>
    <property type="match status" value="1"/>
</dbReference>
<name>A0A0G0PY94_9BACT</name>
<dbReference type="PANTHER" id="PTHR38471:SF2">
    <property type="entry name" value="FOUR HELIX BUNDLE PROTEIN"/>
    <property type="match status" value="1"/>
</dbReference>
<evidence type="ECO:0000313" key="2">
    <source>
        <dbReference type="Proteomes" id="UP000034137"/>
    </source>
</evidence>
<dbReference type="SUPFAM" id="SSF158446">
    <property type="entry name" value="IVS-encoded protein-like"/>
    <property type="match status" value="1"/>
</dbReference>
<dbReference type="EMBL" id="LBXO01000015">
    <property type="protein sequence ID" value="KKR33094.1"/>
    <property type="molecule type" value="Genomic_DNA"/>
</dbReference>
<dbReference type="NCBIfam" id="TIGR02436">
    <property type="entry name" value="four helix bundle protein"/>
    <property type="match status" value="1"/>
</dbReference>
<dbReference type="InterPro" id="IPR036583">
    <property type="entry name" value="23S_rRNA_IVS_sf"/>
</dbReference>
<dbReference type="Proteomes" id="UP000034137">
    <property type="component" value="Unassembled WGS sequence"/>
</dbReference>
<gene>
    <name evidence="1" type="ORF">UT64_C0015G0006</name>
</gene>
<reference evidence="1 2" key="1">
    <citation type="journal article" date="2015" name="Nature">
        <title>rRNA introns, odd ribosomes, and small enigmatic genomes across a large radiation of phyla.</title>
        <authorList>
            <person name="Brown C.T."/>
            <person name="Hug L.A."/>
            <person name="Thomas B.C."/>
            <person name="Sharon I."/>
            <person name="Castelle C.J."/>
            <person name="Singh A."/>
            <person name="Wilkins M.J."/>
            <person name="Williams K.H."/>
            <person name="Banfield J.F."/>
        </authorList>
    </citation>
    <scope>NUCLEOTIDE SEQUENCE [LARGE SCALE GENOMIC DNA]</scope>
</reference>
<proteinExistence type="predicted"/>
<sequence>MNTFRFINFPVYQSAKTLYKKILVLTEEIKNYSFKDQIQRASLSVVLNIAEGSAKKSDKDFARFIQTSLGSISEVVACLDILREVKSTKSKNCDVLISEYEEVAKQLGGFIKKLHSDG</sequence>
<evidence type="ECO:0008006" key="3">
    <source>
        <dbReference type="Google" id="ProtNLM"/>
    </source>
</evidence>
<protein>
    <recommendedName>
        <fullName evidence="3">S23 ribosomal protein</fullName>
    </recommendedName>
</protein>
<dbReference type="AlphaFoldDB" id="A0A0G0PY94"/>
<dbReference type="InterPro" id="IPR012657">
    <property type="entry name" value="23S_rRNA-intervening_sequence"/>
</dbReference>
<dbReference type="CDD" id="cd16377">
    <property type="entry name" value="23S_rRNA_IVP_like"/>
    <property type="match status" value="1"/>
</dbReference>
<organism evidence="1 2">
    <name type="scientific">Candidatus Falkowbacteria bacterium GW2011_GWF2_39_8</name>
    <dbReference type="NCBI Taxonomy" id="1618642"/>
    <lineage>
        <taxon>Bacteria</taxon>
        <taxon>Candidatus Falkowiibacteriota</taxon>
    </lineage>
</organism>
<dbReference type="Pfam" id="PF05635">
    <property type="entry name" value="23S_rRNA_IVP"/>
    <property type="match status" value="1"/>
</dbReference>
<accession>A0A0G0PY94</accession>
<evidence type="ECO:0000313" key="1">
    <source>
        <dbReference type="EMBL" id="KKR33094.1"/>
    </source>
</evidence>
<comment type="caution">
    <text evidence="1">The sequence shown here is derived from an EMBL/GenBank/DDBJ whole genome shotgun (WGS) entry which is preliminary data.</text>
</comment>
<dbReference type="Gene3D" id="1.20.1440.60">
    <property type="entry name" value="23S rRNA-intervening sequence"/>
    <property type="match status" value="1"/>
</dbReference>